<evidence type="ECO:0000313" key="9">
    <source>
        <dbReference type="Proteomes" id="UP000339249"/>
    </source>
</evidence>
<evidence type="ECO:0000313" key="8">
    <source>
        <dbReference type="EMBL" id="VTN11715.1"/>
    </source>
</evidence>
<protein>
    <submittedName>
        <fullName evidence="8">Outer membrane usher protein fimD</fullName>
    </submittedName>
</protein>
<reference evidence="8 9" key="1">
    <citation type="submission" date="2019-04" db="EMBL/GenBank/DDBJ databases">
        <authorList>
            <consortium name="Pathogen Informatics"/>
        </authorList>
    </citation>
    <scope>NUCLEOTIDE SEQUENCE [LARGE SCALE GENOMIC DNA]</scope>
    <source>
        <strain evidence="8 9">NCTC9185</strain>
    </source>
</reference>
<evidence type="ECO:0000256" key="3">
    <source>
        <dbReference type="ARBA" id="ARBA00022448"/>
    </source>
</evidence>
<dbReference type="AlphaFoldDB" id="A0A4U9D7B6"/>
<keyword evidence="5" id="KW-0732">Signal</keyword>
<gene>
    <name evidence="8" type="primary">fimD_6</name>
    <name evidence="8" type="ORF">NCTC9185_03674</name>
</gene>
<dbReference type="FunFam" id="2.60.40.3110:FF:000001">
    <property type="entry name" value="Putative fimbrial outer membrane usher"/>
    <property type="match status" value="1"/>
</dbReference>
<dbReference type="GO" id="GO:0015473">
    <property type="term" value="F:fimbrial usher porin activity"/>
    <property type="evidence" value="ECO:0007669"/>
    <property type="project" value="InterPro"/>
</dbReference>
<dbReference type="EMBL" id="CABDVU010000001">
    <property type="protein sequence ID" value="VTN11715.1"/>
    <property type="molecule type" value="Genomic_DNA"/>
</dbReference>
<dbReference type="InterPro" id="IPR042186">
    <property type="entry name" value="FimD_plug_dom"/>
</dbReference>
<dbReference type="GO" id="GO:0009279">
    <property type="term" value="C:cell outer membrane"/>
    <property type="evidence" value="ECO:0007669"/>
    <property type="project" value="UniProtKB-SubCell"/>
</dbReference>
<dbReference type="Gene3D" id="2.60.40.2610">
    <property type="entry name" value="Outer membrane usher protein FimD, plug domain"/>
    <property type="match status" value="1"/>
</dbReference>
<keyword evidence="6" id="KW-0472">Membrane</keyword>
<comment type="subcellular location">
    <subcellularLocation>
        <location evidence="1">Cell outer membrane</location>
        <topology evidence="1">Multi-pass membrane protein</topology>
    </subcellularLocation>
</comment>
<keyword evidence="7" id="KW-0998">Cell outer membrane</keyword>
<evidence type="ECO:0000256" key="5">
    <source>
        <dbReference type="ARBA" id="ARBA00022729"/>
    </source>
</evidence>
<dbReference type="GO" id="GO:0009297">
    <property type="term" value="P:pilus assembly"/>
    <property type="evidence" value="ECO:0007669"/>
    <property type="project" value="InterPro"/>
</dbReference>
<evidence type="ECO:0000256" key="2">
    <source>
        <dbReference type="ARBA" id="ARBA00008064"/>
    </source>
</evidence>
<accession>A0A4U9D7B6</accession>
<keyword evidence="4" id="KW-0812">Transmembrane</keyword>
<dbReference type="PANTHER" id="PTHR30451:SF21">
    <property type="entry name" value="FIMBRIAL USHER DOMAIN-CONTAINING PROTEIN YDET-RELATED"/>
    <property type="match status" value="1"/>
</dbReference>
<comment type="similarity">
    <text evidence="2">Belongs to the fimbrial export usher family.</text>
</comment>
<sequence>MLPASLNGYAPEVRGIARSSATVTVQQNGNTIYQTSVPAGEFMLKDLYPTSSGGDLQVTIEESDGSKTQYTVPFASVPNLVRSGQIKYALGAGKLRAVGGQNTPTFAQGELFFGWEYGLTFYGGAQLAERYSGLALGVGQNLGRFGAYSVDVTHARSVLADDRPYSGDSVRLRYSKRLNDIGTRFNFYSLRYSTQGFYTLSDTAYKGMTGGTAKQVTGADGAVTTSYENLYNLHMSRKAKNQLLLSQPMGRFGSLSLSWDRQTYWRTANRTQSMQFAWNAMVRNVSVGVSVQRSTSLYDSHKDNIVAMSLSVPFGNPQQATRRVLPPPVRTQRAPPAARASAATSPDRRACSIASISATARSSGTAGDAALQYAGQRGDYSLGYSYSSDSRNLSYGMSGGAVLHEDGLTLSQPLGNTNILVKAPGAGSVAVLNHKGIKTDSRGYAVIPYGHAVSRQPGRAGRHYRRKRR</sequence>
<evidence type="ECO:0000256" key="4">
    <source>
        <dbReference type="ARBA" id="ARBA00022692"/>
    </source>
</evidence>
<dbReference type="InterPro" id="IPR000015">
    <property type="entry name" value="Fimb_usher"/>
</dbReference>
<organism evidence="8 9">
    <name type="scientific">Raoultella terrigena</name>
    <name type="common">Klebsiella terrigena</name>
    <dbReference type="NCBI Taxonomy" id="577"/>
    <lineage>
        <taxon>Bacteria</taxon>
        <taxon>Pseudomonadati</taxon>
        <taxon>Pseudomonadota</taxon>
        <taxon>Gammaproteobacteria</taxon>
        <taxon>Enterobacterales</taxon>
        <taxon>Enterobacteriaceae</taxon>
        <taxon>Klebsiella/Raoultella group</taxon>
        <taxon>Raoultella</taxon>
    </lineage>
</organism>
<dbReference type="Pfam" id="PF00577">
    <property type="entry name" value="Usher"/>
    <property type="match status" value="1"/>
</dbReference>
<evidence type="ECO:0000256" key="7">
    <source>
        <dbReference type="ARBA" id="ARBA00023237"/>
    </source>
</evidence>
<keyword evidence="3" id="KW-0813">Transport</keyword>
<evidence type="ECO:0000256" key="6">
    <source>
        <dbReference type="ARBA" id="ARBA00023136"/>
    </source>
</evidence>
<evidence type="ECO:0000256" key="1">
    <source>
        <dbReference type="ARBA" id="ARBA00004571"/>
    </source>
</evidence>
<name>A0A4U9D7B6_RAOTE</name>
<dbReference type="Gene3D" id="2.60.40.3110">
    <property type="match status" value="1"/>
</dbReference>
<proteinExistence type="inferred from homology"/>
<dbReference type="PANTHER" id="PTHR30451">
    <property type="entry name" value="OUTER MEMBRANE USHER PROTEIN"/>
    <property type="match status" value="1"/>
</dbReference>
<dbReference type="Proteomes" id="UP000339249">
    <property type="component" value="Unassembled WGS sequence"/>
</dbReference>